<reference evidence="1" key="1">
    <citation type="submission" date="2020-01" db="EMBL/GenBank/DDBJ databases">
        <authorList>
            <person name="Mishra B."/>
        </authorList>
    </citation>
    <scope>NUCLEOTIDE SEQUENCE [LARGE SCALE GENOMIC DNA]</scope>
</reference>
<dbReference type="AlphaFoldDB" id="A0A6D2K2U4"/>
<comment type="caution">
    <text evidence="1">The sequence shown here is derived from an EMBL/GenBank/DDBJ whole genome shotgun (WGS) entry which is preliminary data.</text>
</comment>
<name>A0A6D2K2U4_9BRAS</name>
<protein>
    <submittedName>
        <fullName evidence="1">Uncharacterized protein</fullName>
    </submittedName>
</protein>
<sequence length="130" mass="14844">MEGNRIKQRCKSMNIKKETVDLFEILLRVVDGSHKVLRGWWRSLLLRLGSRQIGSRGLPLPMGMRRISRLNGLPVESTNLHPDPLMAVSLHQAPSVKQVMSSGFIALRLFLSYYLLHVSNEKDVLLYAFT</sequence>
<keyword evidence="2" id="KW-1185">Reference proteome</keyword>
<evidence type="ECO:0000313" key="1">
    <source>
        <dbReference type="EMBL" id="CAA7046583.1"/>
    </source>
</evidence>
<dbReference type="Proteomes" id="UP000467841">
    <property type="component" value="Unassembled WGS sequence"/>
</dbReference>
<gene>
    <name evidence="1" type="ORF">MERR_LOCUS33818</name>
</gene>
<proteinExistence type="predicted"/>
<accession>A0A6D2K2U4</accession>
<dbReference type="EMBL" id="CACVBM020001351">
    <property type="protein sequence ID" value="CAA7046583.1"/>
    <property type="molecule type" value="Genomic_DNA"/>
</dbReference>
<organism evidence="1 2">
    <name type="scientific">Microthlaspi erraticum</name>
    <dbReference type="NCBI Taxonomy" id="1685480"/>
    <lineage>
        <taxon>Eukaryota</taxon>
        <taxon>Viridiplantae</taxon>
        <taxon>Streptophyta</taxon>
        <taxon>Embryophyta</taxon>
        <taxon>Tracheophyta</taxon>
        <taxon>Spermatophyta</taxon>
        <taxon>Magnoliopsida</taxon>
        <taxon>eudicotyledons</taxon>
        <taxon>Gunneridae</taxon>
        <taxon>Pentapetalae</taxon>
        <taxon>rosids</taxon>
        <taxon>malvids</taxon>
        <taxon>Brassicales</taxon>
        <taxon>Brassicaceae</taxon>
        <taxon>Coluteocarpeae</taxon>
        <taxon>Microthlaspi</taxon>
    </lineage>
</organism>
<evidence type="ECO:0000313" key="2">
    <source>
        <dbReference type="Proteomes" id="UP000467841"/>
    </source>
</evidence>